<dbReference type="CDD" id="cd12015">
    <property type="entry name" value="SH3_Tks_1"/>
    <property type="match status" value="1"/>
</dbReference>
<dbReference type="SUPFAM" id="SSF64268">
    <property type="entry name" value="PX domain"/>
    <property type="match status" value="1"/>
</dbReference>
<dbReference type="Pfam" id="PF00787">
    <property type="entry name" value="PX"/>
    <property type="match status" value="1"/>
</dbReference>
<dbReference type="InterPro" id="IPR036871">
    <property type="entry name" value="PX_dom_sf"/>
</dbReference>
<proteinExistence type="inferred from homology"/>
<keyword evidence="7" id="KW-0677">Repeat</keyword>
<dbReference type="PANTHER" id="PTHR15706">
    <property type="entry name" value="SH3 MULTIPLE DOMAIN"/>
    <property type="match status" value="1"/>
</dbReference>
<evidence type="ECO:0000256" key="8">
    <source>
        <dbReference type="ARBA" id="ARBA00022949"/>
    </source>
</evidence>
<dbReference type="Gene3D" id="3.30.1520.10">
    <property type="entry name" value="Phox-like domain"/>
    <property type="match status" value="1"/>
</dbReference>
<evidence type="ECO:0000256" key="2">
    <source>
        <dbReference type="ARBA" id="ARBA00004496"/>
    </source>
</evidence>
<evidence type="ECO:0000313" key="14">
    <source>
        <dbReference type="EnsemblMetazoa" id="XP_011683169"/>
    </source>
</evidence>
<sequence length="643" mass="70466">MGKRTVVNANVTDIEKRREPTKHYVYIIHVTWSDGSVNVVYRRYSTFFDFQNKLLSKFPEEAGANNPSSRCIPFLPGKKLFGRSHIREVALKRLSPIDEYCTALVKLPGKISDSKEVINFFTPTPEDVSPPSPDGGGESTRGRADIGNISEPIQAEQYIVVADYKKQQKNEVELTAGDLVEVFEKNDNGWWFVTVHDQHGWAPGTFLQNPDGQEEEDEETLIPGNDESYITNNAYQGQAEDEISFETGVVVTVIQKSLDGWWKVSYQGKQGWAPATFLQIYKGPSGVTPKHPTQSIGNVMLLKSGSDSKPKPGPGPGSSGRPQPPVQPRDEPGQLYSNYDAEVKPTPPRRATVKDNEREGVSIRSVLRRLRRTKSCGSEKSVRRGGVRQTKPKLKKVMEHYTTDSFQGAAGEGSISFESGQKVEVLEENDGGWWYVKMNGQEGWAPSNYIEKREVSSRINGKPSLGNLDEETGEDKVPPVLPARPAFGSGGSGAFKPVAKKSTPPPVDRSNSPSFTNRKAVTNNGRGGGDGVRRGSGGVGAGGNMMAALKKQLEKSSVGESSSPAIPARPGVAPKLSKPTAQPYCNRDAAYITTSSYVNDENDGLSFKEGQRVEVIKKDDSGWWSVRIGNTEGWVPNTFLEKI</sequence>
<feature type="compositionally biased region" description="Gly residues" evidence="11">
    <location>
        <begin position="525"/>
        <end position="543"/>
    </location>
</feature>
<dbReference type="Pfam" id="PF07653">
    <property type="entry name" value="SH3_2"/>
    <property type="match status" value="3"/>
</dbReference>
<feature type="region of interest" description="Disordered" evidence="11">
    <location>
        <begin position="460"/>
        <end position="580"/>
    </location>
</feature>
<dbReference type="InterPro" id="IPR036028">
    <property type="entry name" value="SH3-like_dom_sf"/>
</dbReference>
<evidence type="ECO:0000256" key="7">
    <source>
        <dbReference type="ARBA" id="ARBA00022737"/>
    </source>
</evidence>
<dbReference type="PROSITE" id="PS50195">
    <property type="entry name" value="PX"/>
    <property type="match status" value="1"/>
</dbReference>
<evidence type="ECO:0000256" key="3">
    <source>
        <dbReference type="ARBA" id="ARBA00009628"/>
    </source>
</evidence>
<dbReference type="CDD" id="cd06888">
    <property type="entry name" value="PX_FISH"/>
    <property type="match status" value="1"/>
</dbReference>
<evidence type="ECO:0000256" key="5">
    <source>
        <dbReference type="ARBA" id="ARBA00022490"/>
    </source>
</evidence>
<keyword evidence="15" id="KW-1185">Reference proteome</keyword>
<evidence type="ECO:0000259" key="12">
    <source>
        <dbReference type="PROSITE" id="PS50002"/>
    </source>
</evidence>
<dbReference type="KEGG" id="spu:577780"/>
<evidence type="ECO:0000313" key="15">
    <source>
        <dbReference type="Proteomes" id="UP000007110"/>
    </source>
</evidence>
<dbReference type="InParanoid" id="A0A7M7HN48"/>
<evidence type="ECO:0000256" key="10">
    <source>
        <dbReference type="PROSITE-ProRule" id="PRU00192"/>
    </source>
</evidence>
<dbReference type="CDD" id="cd12016">
    <property type="entry name" value="SH3_Tks_2"/>
    <property type="match status" value="1"/>
</dbReference>
<dbReference type="FunFam" id="2.30.30.40:FF:000421">
    <property type="entry name" value="Predicted protein"/>
    <property type="match status" value="1"/>
</dbReference>
<dbReference type="PROSITE" id="PS50002">
    <property type="entry name" value="SH3"/>
    <property type="match status" value="4"/>
</dbReference>
<feature type="domain" description="PX" evidence="13">
    <location>
        <begin position="4"/>
        <end position="128"/>
    </location>
</feature>
<dbReference type="GO" id="GO:0016176">
    <property type="term" value="F:superoxide-generating NADPH oxidase activator activity"/>
    <property type="evidence" value="ECO:0000318"/>
    <property type="project" value="GO_Central"/>
</dbReference>
<dbReference type="Gene3D" id="2.30.30.40">
    <property type="entry name" value="SH3 Domains"/>
    <property type="match status" value="4"/>
</dbReference>
<dbReference type="InterPro" id="IPR001683">
    <property type="entry name" value="PX_dom"/>
</dbReference>
<dbReference type="PANTHER" id="PTHR15706:SF2">
    <property type="entry name" value="SH3 AND PX DOMAIN-CONTAINING PROTEIN 2A"/>
    <property type="match status" value="1"/>
</dbReference>
<evidence type="ECO:0008006" key="16">
    <source>
        <dbReference type="Google" id="ProtNLM"/>
    </source>
</evidence>
<dbReference type="InterPro" id="IPR001452">
    <property type="entry name" value="SH3_domain"/>
</dbReference>
<feature type="domain" description="SH3" evidence="12">
    <location>
        <begin position="390"/>
        <end position="455"/>
    </location>
</feature>
<dbReference type="GO" id="GO:0035091">
    <property type="term" value="F:phosphatidylinositol binding"/>
    <property type="evidence" value="ECO:0007669"/>
    <property type="project" value="InterPro"/>
</dbReference>
<feature type="domain" description="SH3" evidence="12">
    <location>
        <begin position="153"/>
        <end position="212"/>
    </location>
</feature>
<evidence type="ECO:0000256" key="4">
    <source>
        <dbReference type="ARBA" id="ARBA00022443"/>
    </source>
</evidence>
<dbReference type="InterPro" id="IPR037961">
    <property type="entry name" value="SH3PXD2_PX"/>
</dbReference>
<comment type="subcellular location">
    <subcellularLocation>
        <location evidence="1">Cell projection</location>
        <location evidence="1">Podosome</location>
    </subcellularLocation>
    <subcellularLocation>
        <location evidence="2">Cytoplasm</location>
    </subcellularLocation>
</comment>
<accession>A0A7M7HN48</accession>
<dbReference type="GO" id="GO:0002102">
    <property type="term" value="C:podosome"/>
    <property type="evidence" value="ECO:0007669"/>
    <property type="project" value="UniProtKB-SubCell"/>
</dbReference>
<dbReference type="Pfam" id="PF00018">
    <property type="entry name" value="SH3_1"/>
    <property type="match status" value="1"/>
</dbReference>
<dbReference type="PRINTS" id="PR00452">
    <property type="entry name" value="SH3DOMAIN"/>
</dbReference>
<keyword evidence="8" id="KW-0965">Cell junction</keyword>
<dbReference type="FunFam" id="2.30.30.40:FF:000082">
    <property type="entry name" value="SH3 and PX domain-containing protein 2B"/>
    <property type="match status" value="1"/>
</dbReference>
<dbReference type="EnsemblMetazoa" id="XM_011684867">
    <property type="protein sequence ID" value="XP_011683169"/>
    <property type="gene ID" value="LOC577780"/>
</dbReference>
<reference evidence="14" key="2">
    <citation type="submission" date="2021-01" db="UniProtKB">
        <authorList>
            <consortium name="EnsemblMetazoa"/>
        </authorList>
    </citation>
    <scope>IDENTIFICATION</scope>
</reference>
<evidence type="ECO:0000259" key="13">
    <source>
        <dbReference type="PROSITE" id="PS50195"/>
    </source>
</evidence>
<feature type="compositionally biased region" description="Basic and acidic residues" evidence="11">
    <location>
        <begin position="352"/>
        <end position="361"/>
    </location>
</feature>
<dbReference type="SMART" id="SM00326">
    <property type="entry name" value="SH3"/>
    <property type="match status" value="4"/>
</dbReference>
<protein>
    <recommendedName>
        <fullName evidence="16">SH3 and PX domain-containing protein 2A</fullName>
    </recommendedName>
</protein>
<evidence type="ECO:0000256" key="11">
    <source>
        <dbReference type="SAM" id="MobiDB-lite"/>
    </source>
</evidence>
<feature type="domain" description="SH3" evidence="12">
    <location>
        <begin position="224"/>
        <end position="283"/>
    </location>
</feature>
<dbReference type="AlphaFoldDB" id="A0A7M7HN48"/>
<feature type="region of interest" description="Disordered" evidence="11">
    <location>
        <begin position="301"/>
        <end position="363"/>
    </location>
</feature>
<dbReference type="GO" id="GO:0042554">
    <property type="term" value="P:superoxide anion generation"/>
    <property type="evidence" value="ECO:0000318"/>
    <property type="project" value="GO_Central"/>
</dbReference>
<dbReference type="FunCoup" id="A0A7M7HN48">
    <property type="interactions" value="1352"/>
</dbReference>
<reference evidence="15" key="1">
    <citation type="submission" date="2015-02" db="EMBL/GenBank/DDBJ databases">
        <title>Genome sequencing for Strongylocentrotus purpuratus.</title>
        <authorList>
            <person name="Murali S."/>
            <person name="Liu Y."/>
            <person name="Vee V."/>
            <person name="English A."/>
            <person name="Wang M."/>
            <person name="Skinner E."/>
            <person name="Han Y."/>
            <person name="Muzny D.M."/>
            <person name="Worley K.C."/>
            <person name="Gibbs R.A."/>
        </authorList>
    </citation>
    <scope>NUCLEOTIDE SEQUENCE</scope>
</reference>
<dbReference type="SMART" id="SM00312">
    <property type="entry name" value="PX"/>
    <property type="match status" value="1"/>
</dbReference>
<dbReference type="RefSeq" id="XP_011683169.2">
    <property type="nucleotide sequence ID" value="XM_011684867.2"/>
</dbReference>
<keyword evidence="5" id="KW-0963">Cytoplasm</keyword>
<keyword evidence="6" id="KW-0597">Phosphoprotein</keyword>
<dbReference type="OrthoDB" id="10255964at2759"/>
<dbReference type="FunFam" id="2.30.30.40:FF:000042">
    <property type="entry name" value="SH3 and PX domain-containing protein 2A"/>
    <property type="match status" value="1"/>
</dbReference>
<evidence type="ECO:0000256" key="1">
    <source>
        <dbReference type="ARBA" id="ARBA00004188"/>
    </source>
</evidence>
<comment type="similarity">
    <text evidence="3">Belongs to the SH3PXD2 family.</text>
</comment>
<keyword evidence="4 10" id="KW-0728">SH3 domain</keyword>
<dbReference type="GO" id="GO:0005737">
    <property type="term" value="C:cytoplasm"/>
    <property type="evidence" value="ECO:0000318"/>
    <property type="project" value="GO_Central"/>
</dbReference>
<organism evidence="14 15">
    <name type="scientific">Strongylocentrotus purpuratus</name>
    <name type="common">Purple sea urchin</name>
    <dbReference type="NCBI Taxonomy" id="7668"/>
    <lineage>
        <taxon>Eukaryota</taxon>
        <taxon>Metazoa</taxon>
        <taxon>Echinodermata</taxon>
        <taxon>Eleutherozoa</taxon>
        <taxon>Echinozoa</taxon>
        <taxon>Echinoidea</taxon>
        <taxon>Euechinoidea</taxon>
        <taxon>Echinacea</taxon>
        <taxon>Camarodonta</taxon>
        <taxon>Echinidea</taxon>
        <taxon>Strongylocentrotidae</taxon>
        <taxon>Strongylocentrotus</taxon>
    </lineage>
</organism>
<dbReference type="OMA" id="WYVATSH"/>
<dbReference type="SUPFAM" id="SSF50044">
    <property type="entry name" value="SH3-domain"/>
    <property type="match status" value="4"/>
</dbReference>
<evidence type="ECO:0000256" key="9">
    <source>
        <dbReference type="ARBA" id="ARBA00023273"/>
    </source>
</evidence>
<name>A0A7M7HN48_STRPU</name>
<dbReference type="GeneID" id="577780"/>
<keyword evidence="9" id="KW-0966">Cell projection</keyword>
<evidence type="ECO:0000256" key="6">
    <source>
        <dbReference type="ARBA" id="ARBA00022553"/>
    </source>
</evidence>
<feature type="domain" description="SH3" evidence="12">
    <location>
        <begin position="586"/>
        <end position="643"/>
    </location>
</feature>
<dbReference type="CDD" id="cd11856">
    <property type="entry name" value="SH3_p47phox_like"/>
    <property type="match status" value="2"/>
</dbReference>
<feature type="region of interest" description="Disordered" evidence="11">
    <location>
        <begin position="121"/>
        <end position="145"/>
    </location>
</feature>
<dbReference type="Proteomes" id="UP000007110">
    <property type="component" value="Unassembled WGS sequence"/>
</dbReference>
<dbReference type="InterPro" id="IPR051228">
    <property type="entry name" value="NADPH_Oxidase/PX-Domain"/>
</dbReference>
<feature type="compositionally biased region" description="Polar residues" evidence="11">
    <location>
        <begin position="509"/>
        <end position="520"/>
    </location>
</feature>